<dbReference type="EMBL" id="JAHMHS010000118">
    <property type="protein sequence ID" value="KAK1716046.1"/>
    <property type="molecule type" value="Genomic_DNA"/>
</dbReference>
<feature type="compositionally biased region" description="Polar residues" evidence="1">
    <location>
        <begin position="345"/>
        <end position="362"/>
    </location>
</feature>
<proteinExistence type="predicted"/>
<dbReference type="PANTHER" id="PTHR33099">
    <property type="entry name" value="FE2OG DIOXYGENASE DOMAIN-CONTAINING PROTEIN"/>
    <property type="match status" value="1"/>
</dbReference>
<dbReference type="GeneID" id="85397047"/>
<feature type="region of interest" description="Disordered" evidence="1">
    <location>
        <begin position="338"/>
        <end position="369"/>
    </location>
</feature>
<reference evidence="2" key="1">
    <citation type="submission" date="2021-12" db="EMBL/GenBank/DDBJ databases">
        <title>Comparative genomics, transcriptomics and evolutionary studies reveal genomic signatures of adaptation to plant cell wall in hemibiotrophic fungi.</title>
        <authorList>
            <consortium name="DOE Joint Genome Institute"/>
            <person name="Baroncelli R."/>
            <person name="Diaz J.F."/>
            <person name="Benocci T."/>
            <person name="Peng M."/>
            <person name="Battaglia E."/>
            <person name="Haridas S."/>
            <person name="Andreopoulos W."/>
            <person name="Labutti K."/>
            <person name="Pangilinan J."/>
            <person name="Floch G.L."/>
            <person name="Makela M.R."/>
            <person name="Henrissat B."/>
            <person name="Grigoriev I.V."/>
            <person name="Crouch J.A."/>
            <person name="De Vries R.P."/>
            <person name="Sukno S.A."/>
            <person name="Thon M.R."/>
        </authorList>
    </citation>
    <scope>NUCLEOTIDE SEQUENCE</scope>
    <source>
        <strain evidence="2">CBS 112980</strain>
    </source>
</reference>
<accession>A0AAD8UGX4</accession>
<dbReference type="PANTHER" id="PTHR33099:SF7">
    <property type="entry name" value="MYND-TYPE DOMAIN-CONTAINING PROTEIN"/>
    <property type="match status" value="1"/>
</dbReference>
<dbReference type="AlphaFoldDB" id="A0AAD8UGX4"/>
<keyword evidence="3" id="KW-1185">Reference proteome</keyword>
<dbReference type="RefSeq" id="XP_060360440.1">
    <property type="nucleotide sequence ID" value="XM_060513149.1"/>
</dbReference>
<evidence type="ECO:0000256" key="1">
    <source>
        <dbReference type="SAM" id="MobiDB-lite"/>
    </source>
</evidence>
<evidence type="ECO:0000313" key="2">
    <source>
        <dbReference type="EMBL" id="KAK1716046.1"/>
    </source>
</evidence>
<protein>
    <recommendedName>
        <fullName evidence="4">Fe2OG dioxygenase domain-containing protein</fullName>
    </recommendedName>
</protein>
<gene>
    <name evidence="2" type="ORF">BDZ83DRAFT_744025</name>
</gene>
<evidence type="ECO:0008006" key="4">
    <source>
        <dbReference type="Google" id="ProtNLM"/>
    </source>
</evidence>
<dbReference type="Gene3D" id="2.60.120.620">
    <property type="entry name" value="q2cbj1_9rhob like domain"/>
    <property type="match status" value="1"/>
</dbReference>
<name>A0AAD8UGX4_GLOAC</name>
<comment type="caution">
    <text evidence="2">The sequence shown here is derived from an EMBL/GenBank/DDBJ whole genome shotgun (WGS) entry which is preliminary data.</text>
</comment>
<dbReference type="Proteomes" id="UP001244207">
    <property type="component" value="Unassembled WGS sequence"/>
</dbReference>
<organism evidence="2 3">
    <name type="scientific">Glomerella acutata</name>
    <name type="common">Colletotrichum acutatum</name>
    <dbReference type="NCBI Taxonomy" id="27357"/>
    <lineage>
        <taxon>Eukaryota</taxon>
        <taxon>Fungi</taxon>
        <taxon>Dikarya</taxon>
        <taxon>Ascomycota</taxon>
        <taxon>Pezizomycotina</taxon>
        <taxon>Sordariomycetes</taxon>
        <taxon>Hypocreomycetidae</taxon>
        <taxon>Glomerellales</taxon>
        <taxon>Glomerellaceae</taxon>
        <taxon>Colletotrichum</taxon>
        <taxon>Colletotrichum acutatum species complex</taxon>
    </lineage>
</organism>
<evidence type="ECO:0000313" key="3">
    <source>
        <dbReference type="Proteomes" id="UP001244207"/>
    </source>
</evidence>
<sequence length="469" mass="52336">MASVPTLRELAKQVSESISDEHLGGSTFAIGGEIAIEQLQGQSGPTTQVVSSSVVLRWDNPAEHPGPQRVSFPVASNDDAVAFDHLLKVSEKAKFGLDGRHEFDETYRKAQKLGAGIIDAVCQVLLPSYDMDEDKRAIRAELYNMNIYSGPSGKFKAHVDTPRSPYRIGSLVVCLPMKHEGGKLAVRHFGQTHSFDWAKNSSNSVIQWAAFYSDCEHEVFEVKSGHRVTLTYNLYATAGNGDLGGQKSAFSPTSLPLYNQIVDLLSSKKFQSKDRLLGVYSTHAYPHTEKEHGLPFCLKGLDMVIYNTFKSLGLEVHLCVILENPKGFRRRKLYNGEFSDEDTDSQPFQRQPTLAKNNNGAASDSEDDNSRKYYTRTVGFINQAYSTDELVEYQDDMKRIINQAMRTDKDKFDASKIIWLNKNNGESNMQVSYYMAYGNEPSSEEIYSYFAMVIEIPTTGVNASDDAEG</sequence>